<sequence>MDERWMTKGPFPTYPRPSSIRATPFWLQNWRMISAPSTNSLVLWMWSKGGLQCLAIPQEDCLTSSDWLSPGYYAIAWPAVLALLIPRSSCCKILVGAARVLGSWVSWWSLQDVTLGALTLALGFGRHRNTWFDRRTEQWLQ</sequence>
<name>A0AAD9H784_9PEZI</name>
<gene>
    <name evidence="1" type="ORF">LX32DRAFT_187086</name>
</gene>
<dbReference type="EMBL" id="MU843033">
    <property type="protein sequence ID" value="KAK2022642.1"/>
    <property type="molecule type" value="Genomic_DNA"/>
</dbReference>
<dbReference type="Proteomes" id="UP001232148">
    <property type="component" value="Unassembled WGS sequence"/>
</dbReference>
<dbReference type="AlphaFoldDB" id="A0AAD9H784"/>
<keyword evidence="2" id="KW-1185">Reference proteome</keyword>
<comment type="caution">
    <text evidence="1">The sequence shown here is derived from an EMBL/GenBank/DDBJ whole genome shotgun (WGS) entry which is preliminary data.</text>
</comment>
<reference evidence="1" key="1">
    <citation type="submission" date="2021-06" db="EMBL/GenBank/DDBJ databases">
        <title>Comparative genomics, transcriptomics and evolutionary studies reveal genomic signatures of adaptation to plant cell wall in hemibiotrophic fungi.</title>
        <authorList>
            <consortium name="DOE Joint Genome Institute"/>
            <person name="Baroncelli R."/>
            <person name="Diaz J.F."/>
            <person name="Benocci T."/>
            <person name="Peng M."/>
            <person name="Battaglia E."/>
            <person name="Haridas S."/>
            <person name="Andreopoulos W."/>
            <person name="Labutti K."/>
            <person name="Pangilinan J."/>
            <person name="Floch G.L."/>
            <person name="Makela M.R."/>
            <person name="Henrissat B."/>
            <person name="Grigoriev I.V."/>
            <person name="Crouch J.A."/>
            <person name="De Vries R.P."/>
            <person name="Sukno S.A."/>
            <person name="Thon M.R."/>
        </authorList>
    </citation>
    <scope>NUCLEOTIDE SEQUENCE</scope>
    <source>
        <strain evidence="1">MAFF235873</strain>
    </source>
</reference>
<protein>
    <submittedName>
        <fullName evidence="1">Uncharacterized protein</fullName>
    </submittedName>
</protein>
<proteinExistence type="predicted"/>
<organism evidence="1 2">
    <name type="scientific">Colletotrichum zoysiae</name>
    <dbReference type="NCBI Taxonomy" id="1216348"/>
    <lineage>
        <taxon>Eukaryota</taxon>
        <taxon>Fungi</taxon>
        <taxon>Dikarya</taxon>
        <taxon>Ascomycota</taxon>
        <taxon>Pezizomycotina</taxon>
        <taxon>Sordariomycetes</taxon>
        <taxon>Hypocreomycetidae</taxon>
        <taxon>Glomerellales</taxon>
        <taxon>Glomerellaceae</taxon>
        <taxon>Colletotrichum</taxon>
        <taxon>Colletotrichum graminicola species complex</taxon>
    </lineage>
</organism>
<evidence type="ECO:0000313" key="1">
    <source>
        <dbReference type="EMBL" id="KAK2022642.1"/>
    </source>
</evidence>
<accession>A0AAD9H784</accession>
<evidence type="ECO:0000313" key="2">
    <source>
        <dbReference type="Proteomes" id="UP001232148"/>
    </source>
</evidence>